<proteinExistence type="predicted"/>
<evidence type="ECO:0000313" key="2">
    <source>
        <dbReference type="Proteomes" id="UP001292094"/>
    </source>
</evidence>
<evidence type="ECO:0000313" key="1">
    <source>
        <dbReference type="EMBL" id="KAK4297696.1"/>
    </source>
</evidence>
<dbReference type="AlphaFoldDB" id="A0AAE1TU79"/>
<protein>
    <submittedName>
        <fullName evidence="1">Uncharacterized protein</fullName>
    </submittedName>
</protein>
<keyword evidence="2" id="KW-1185">Reference proteome</keyword>
<accession>A0AAE1TU79</accession>
<dbReference type="Proteomes" id="UP001292094">
    <property type="component" value="Unassembled WGS sequence"/>
</dbReference>
<organism evidence="1 2">
    <name type="scientific">Petrolisthes manimaculis</name>
    <dbReference type="NCBI Taxonomy" id="1843537"/>
    <lineage>
        <taxon>Eukaryota</taxon>
        <taxon>Metazoa</taxon>
        <taxon>Ecdysozoa</taxon>
        <taxon>Arthropoda</taxon>
        <taxon>Crustacea</taxon>
        <taxon>Multicrustacea</taxon>
        <taxon>Malacostraca</taxon>
        <taxon>Eumalacostraca</taxon>
        <taxon>Eucarida</taxon>
        <taxon>Decapoda</taxon>
        <taxon>Pleocyemata</taxon>
        <taxon>Anomura</taxon>
        <taxon>Galatheoidea</taxon>
        <taxon>Porcellanidae</taxon>
        <taxon>Petrolisthes</taxon>
    </lineage>
</organism>
<sequence>MHRAQHTQEEGTLPKPPLAHVLDPRLRIKIQVNNNIKSVTASFPSLAWVLKAAIWHSNSPLRLKSPLIKFSPTSRGPGASVTFGALQGA</sequence>
<gene>
    <name evidence="1" type="ORF">Pmani_029915</name>
</gene>
<comment type="caution">
    <text evidence="1">The sequence shown here is derived from an EMBL/GenBank/DDBJ whole genome shotgun (WGS) entry which is preliminary data.</text>
</comment>
<name>A0AAE1TU79_9EUCA</name>
<dbReference type="EMBL" id="JAWZYT010003587">
    <property type="protein sequence ID" value="KAK4297696.1"/>
    <property type="molecule type" value="Genomic_DNA"/>
</dbReference>
<reference evidence="1" key="1">
    <citation type="submission" date="2023-11" db="EMBL/GenBank/DDBJ databases">
        <title>Genome assemblies of two species of porcelain crab, Petrolisthes cinctipes and Petrolisthes manimaculis (Anomura: Porcellanidae).</title>
        <authorList>
            <person name="Angst P."/>
        </authorList>
    </citation>
    <scope>NUCLEOTIDE SEQUENCE</scope>
    <source>
        <strain evidence="1">PB745_02</strain>
        <tissue evidence="1">Gill</tissue>
    </source>
</reference>